<dbReference type="Proteomes" id="UP000831390">
    <property type="component" value="Plasmid unnamed4"/>
</dbReference>
<name>A0ABY4BC78_9BACT</name>
<keyword evidence="2" id="KW-1185">Reference proteome</keyword>
<reference evidence="1 2" key="1">
    <citation type="submission" date="2022-03" db="EMBL/GenBank/DDBJ databases">
        <title>Hymenobactersp. isolated from the air.</title>
        <authorList>
            <person name="Won M."/>
            <person name="Kwon S.-W."/>
        </authorList>
    </citation>
    <scope>NUCLEOTIDE SEQUENCE [LARGE SCALE GENOMIC DNA]</scope>
    <source>
        <strain evidence="1 2">KACC 22596</strain>
        <plasmid evidence="1 2">unnamed4</plasmid>
    </source>
</reference>
<dbReference type="EMBL" id="CP094538">
    <property type="protein sequence ID" value="UOE36755.1"/>
    <property type="molecule type" value="Genomic_DNA"/>
</dbReference>
<gene>
    <name evidence="1" type="ORF">MTP16_25495</name>
</gene>
<sequence>MNTSRNVEAGAEALLLTIFEVIHDKHPFAVLEEALSKLIAKKRLEWHNLQESTAYLSGNQLKIEIGIYNRRTDDEYYNGLDAAIIPDNYIKYAQVECGRDMYSGMVRLAQHLAQVEPGAAAATGFKWYKGKPAFFSGTSGILRYLESSLAVTFIWDILGGRLVTFKNKY</sequence>
<organism evidence="1 2">
    <name type="scientific">Hymenobacter monticola</name>
    <dbReference type="NCBI Taxonomy" id="1705399"/>
    <lineage>
        <taxon>Bacteria</taxon>
        <taxon>Pseudomonadati</taxon>
        <taxon>Bacteroidota</taxon>
        <taxon>Cytophagia</taxon>
        <taxon>Cytophagales</taxon>
        <taxon>Hymenobacteraceae</taxon>
        <taxon>Hymenobacter</taxon>
    </lineage>
</organism>
<evidence type="ECO:0000313" key="2">
    <source>
        <dbReference type="Proteomes" id="UP000831390"/>
    </source>
</evidence>
<geneLocation type="plasmid" evidence="1 2">
    <name>unnamed4</name>
</geneLocation>
<protein>
    <submittedName>
        <fullName evidence="1">Uncharacterized protein</fullName>
    </submittedName>
</protein>
<dbReference type="RefSeq" id="WP_243520923.1">
    <property type="nucleotide sequence ID" value="NZ_CP094538.1"/>
</dbReference>
<evidence type="ECO:0000313" key="1">
    <source>
        <dbReference type="EMBL" id="UOE36755.1"/>
    </source>
</evidence>
<proteinExistence type="predicted"/>
<accession>A0ABY4BC78</accession>
<keyword evidence="1" id="KW-0614">Plasmid</keyword>